<organism evidence="3 4">
    <name type="scientific">Stephania yunnanensis</name>
    <dbReference type="NCBI Taxonomy" id="152371"/>
    <lineage>
        <taxon>Eukaryota</taxon>
        <taxon>Viridiplantae</taxon>
        <taxon>Streptophyta</taxon>
        <taxon>Embryophyta</taxon>
        <taxon>Tracheophyta</taxon>
        <taxon>Spermatophyta</taxon>
        <taxon>Magnoliopsida</taxon>
        <taxon>Ranunculales</taxon>
        <taxon>Menispermaceae</taxon>
        <taxon>Menispermoideae</taxon>
        <taxon>Cissampelideae</taxon>
        <taxon>Stephania</taxon>
    </lineage>
</organism>
<dbReference type="PANTHER" id="PTHR34545:SF7">
    <property type="entry name" value="CLAVATA3_ESR (CLE)-RELATED PROTEIN 16"/>
    <property type="match status" value="1"/>
</dbReference>
<evidence type="ECO:0000313" key="3">
    <source>
        <dbReference type="EMBL" id="KAK9082029.1"/>
    </source>
</evidence>
<gene>
    <name evidence="3" type="ORF">Syun_031011</name>
</gene>
<comment type="caution">
    <text evidence="3">The sequence shown here is derived from an EMBL/GenBank/DDBJ whole genome shotgun (WGS) entry which is preliminary data.</text>
</comment>
<dbReference type="Proteomes" id="UP001420932">
    <property type="component" value="Unassembled WGS sequence"/>
</dbReference>
<sequence length="128" mass="14474">MLDCFTFITQMAAAGILMIRKEIPCFCFLLLFLLLIIVLQFMSINLLLQLGSSCSCHAAFTKDHHHHHDQRLIGTWTSSTMNVSPDHHRDHRGGQAGGGDHREDHGDHDVYGVDKRKIHTGPNPLHNR</sequence>
<reference evidence="3 4" key="1">
    <citation type="submission" date="2024-01" db="EMBL/GenBank/DDBJ databases">
        <title>Genome assemblies of Stephania.</title>
        <authorList>
            <person name="Yang L."/>
        </authorList>
    </citation>
    <scope>NUCLEOTIDE SEQUENCE [LARGE SCALE GENOMIC DNA]</scope>
    <source>
        <strain evidence="3">YNDBR</strain>
        <tissue evidence="3">Leaf</tissue>
    </source>
</reference>
<proteinExistence type="predicted"/>
<evidence type="ECO:0000256" key="2">
    <source>
        <dbReference type="SAM" id="Phobius"/>
    </source>
</evidence>
<feature type="region of interest" description="Disordered" evidence="1">
    <location>
        <begin position="83"/>
        <end position="128"/>
    </location>
</feature>
<keyword evidence="2" id="KW-0812">Transmembrane</keyword>
<evidence type="ECO:0000313" key="4">
    <source>
        <dbReference type="Proteomes" id="UP001420932"/>
    </source>
</evidence>
<name>A0AAP0E3I2_9MAGN</name>
<protein>
    <submittedName>
        <fullName evidence="3">Uncharacterized protein</fullName>
    </submittedName>
</protein>
<dbReference type="AlphaFoldDB" id="A0AAP0E3I2"/>
<accession>A0AAP0E3I2</accession>
<dbReference type="GO" id="GO:0048731">
    <property type="term" value="P:system development"/>
    <property type="evidence" value="ECO:0007669"/>
    <property type="project" value="InterPro"/>
</dbReference>
<dbReference type="EMBL" id="JBBNAF010000041">
    <property type="protein sequence ID" value="KAK9082029.1"/>
    <property type="molecule type" value="Genomic_DNA"/>
</dbReference>
<keyword evidence="4" id="KW-1185">Reference proteome</keyword>
<dbReference type="InterPro" id="IPR033249">
    <property type="entry name" value="CLE_plant"/>
</dbReference>
<feature type="compositionally biased region" description="Basic and acidic residues" evidence="1">
    <location>
        <begin position="99"/>
        <end position="115"/>
    </location>
</feature>
<keyword evidence="2" id="KW-0472">Membrane</keyword>
<feature type="transmembrane region" description="Helical" evidence="2">
    <location>
        <begin position="26"/>
        <end position="48"/>
    </location>
</feature>
<dbReference type="PANTHER" id="PTHR34545">
    <property type="entry name" value="CLAVATA3/ESR (CLE)-RELATED PROTEIN 22"/>
    <property type="match status" value="1"/>
</dbReference>
<keyword evidence="2" id="KW-1133">Transmembrane helix</keyword>
<evidence type="ECO:0000256" key="1">
    <source>
        <dbReference type="SAM" id="MobiDB-lite"/>
    </source>
</evidence>